<feature type="region of interest" description="Disordered" evidence="8">
    <location>
        <begin position="284"/>
        <end position="305"/>
    </location>
</feature>
<organism evidence="11 12">
    <name type="scientific">Coemansia reversa (strain ATCC 12441 / NRRL 1564)</name>
    <dbReference type="NCBI Taxonomy" id="763665"/>
    <lineage>
        <taxon>Eukaryota</taxon>
        <taxon>Fungi</taxon>
        <taxon>Fungi incertae sedis</taxon>
        <taxon>Zoopagomycota</taxon>
        <taxon>Kickxellomycotina</taxon>
        <taxon>Kickxellomycetes</taxon>
        <taxon>Kickxellales</taxon>
        <taxon>Kickxellaceae</taxon>
        <taxon>Coemansia</taxon>
    </lineage>
</organism>
<protein>
    <submittedName>
        <fullName evidence="11">P-loop containing nucleoside triphosphate hydrolase protein</fullName>
    </submittedName>
</protein>
<keyword evidence="4" id="KW-0547">Nucleotide-binding</keyword>
<keyword evidence="7 9" id="KW-0472">Membrane</keyword>
<keyword evidence="3 9" id="KW-0812">Transmembrane</keyword>
<evidence type="ECO:0000256" key="7">
    <source>
        <dbReference type="ARBA" id="ARBA00023136"/>
    </source>
</evidence>
<dbReference type="OrthoDB" id="66620at2759"/>
<dbReference type="CDD" id="cd03213">
    <property type="entry name" value="ABCG_EPDR"/>
    <property type="match status" value="1"/>
</dbReference>
<dbReference type="STRING" id="763665.A0A2G5BID4"/>
<dbReference type="GO" id="GO:0016020">
    <property type="term" value="C:membrane"/>
    <property type="evidence" value="ECO:0007669"/>
    <property type="project" value="UniProtKB-SubCell"/>
</dbReference>
<keyword evidence="5" id="KW-0067">ATP-binding</keyword>
<evidence type="ECO:0000256" key="2">
    <source>
        <dbReference type="ARBA" id="ARBA00022448"/>
    </source>
</evidence>
<dbReference type="SMART" id="SM00382">
    <property type="entry name" value="AAA"/>
    <property type="match status" value="1"/>
</dbReference>
<dbReference type="GO" id="GO:0140359">
    <property type="term" value="F:ABC-type transporter activity"/>
    <property type="evidence" value="ECO:0007669"/>
    <property type="project" value="InterPro"/>
</dbReference>
<dbReference type="Proteomes" id="UP000242474">
    <property type="component" value="Unassembled WGS sequence"/>
</dbReference>
<evidence type="ECO:0000313" key="12">
    <source>
        <dbReference type="Proteomes" id="UP000242474"/>
    </source>
</evidence>
<feature type="transmembrane region" description="Helical" evidence="9">
    <location>
        <begin position="350"/>
        <end position="370"/>
    </location>
</feature>
<keyword evidence="11" id="KW-0378">Hydrolase</keyword>
<evidence type="ECO:0000259" key="10">
    <source>
        <dbReference type="PROSITE" id="PS50893"/>
    </source>
</evidence>
<dbReference type="InterPro" id="IPR003439">
    <property type="entry name" value="ABC_transporter-like_ATP-bd"/>
</dbReference>
<dbReference type="AlphaFoldDB" id="A0A2G5BID4"/>
<evidence type="ECO:0000256" key="9">
    <source>
        <dbReference type="SAM" id="Phobius"/>
    </source>
</evidence>
<evidence type="ECO:0000256" key="4">
    <source>
        <dbReference type="ARBA" id="ARBA00022741"/>
    </source>
</evidence>
<dbReference type="InterPro" id="IPR013525">
    <property type="entry name" value="ABC2_TM"/>
</dbReference>
<keyword evidence="12" id="KW-1185">Reference proteome</keyword>
<comment type="subcellular location">
    <subcellularLocation>
        <location evidence="1">Membrane</location>
        <topology evidence="1">Multi-pass membrane protein</topology>
    </subcellularLocation>
</comment>
<evidence type="ECO:0000256" key="1">
    <source>
        <dbReference type="ARBA" id="ARBA00004141"/>
    </source>
</evidence>
<proteinExistence type="predicted"/>
<dbReference type="InterPro" id="IPR050352">
    <property type="entry name" value="ABCG_transporters"/>
</dbReference>
<evidence type="ECO:0000313" key="11">
    <source>
        <dbReference type="EMBL" id="PIA18780.1"/>
    </source>
</evidence>
<feature type="domain" description="ABC transporter" evidence="10">
    <location>
        <begin position="28"/>
        <end position="273"/>
    </location>
</feature>
<dbReference type="Gene3D" id="3.40.50.300">
    <property type="entry name" value="P-loop containing nucleotide triphosphate hydrolases"/>
    <property type="match status" value="1"/>
</dbReference>
<dbReference type="InterPro" id="IPR027417">
    <property type="entry name" value="P-loop_NTPase"/>
</dbReference>
<dbReference type="EMBL" id="KZ303488">
    <property type="protein sequence ID" value="PIA18780.1"/>
    <property type="molecule type" value="Genomic_DNA"/>
</dbReference>
<dbReference type="InterPro" id="IPR003593">
    <property type="entry name" value="AAA+_ATPase"/>
</dbReference>
<accession>A0A2G5BID4</accession>
<dbReference type="GO" id="GO:0005524">
    <property type="term" value="F:ATP binding"/>
    <property type="evidence" value="ECO:0007669"/>
    <property type="project" value="UniProtKB-KW"/>
</dbReference>
<evidence type="ECO:0000256" key="6">
    <source>
        <dbReference type="ARBA" id="ARBA00022989"/>
    </source>
</evidence>
<name>A0A2G5BID4_COERN</name>
<evidence type="ECO:0000256" key="8">
    <source>
        <dbReference type="SAM" id="MobiDB-lite"/>
    </source>
</evidence>
<keyword evidence="6 9" id="KW-1133">Transmembrane helix</keyword>
<evidence type="ECO:0000256" key="3">
    <source>
        <dbReference type="ARBA" id="ARBA00022692"/>
    </source>
</evidence>
<dbReference type="Pfam" id="PF01061">
    <property type="entry name" value="ABC2_membrane"/>
    <property type="match status" value="1"/>
</dbReference>
<feature type="transmembrane region" description="Helical" evidence="9">
    <location>
        <begin position="382"/>
        <end position="406"/>
    </location>
</feature>
<dbReference type="Pfam" id="PF00005">
    <property type="entry name" value="ABC_tran"/>
    <property type="match status" value="1"/>
</dbReference>
<dbReference type="SUPFAM" id="SSF52540">
    <property type="entry name" value="P-loop containing nucleoside triphosphate hydrolases"/>
    <property type="match status" value="1"/>
</dbReference>
<evidence type="ECO:0000256" key="5">
    <source>
        <dbReference type="ARBA" id="ARBA00022840"/>
    </source>
</evidence>
<dbReference type="PANTHER" id="PTHR48041">
    <property type="entry name" value="ABC TRANSPORTER G FAMILY MEMBER 28"/>
    <property type="match status" value="1"/>
</dbReference>
<dbReference type="PANTHER" id="PTHR48041:SF122">
    <property type="entry name" value="ABC TRANSPORTER DOMAIN-CONTAINING PROTEIN"/>
    <property type="match status" value="1"/>
</dbReference>
<dbReference type="PROSITE" id="PS50893">
    <property type="entry name" value="ABC_TRANSPORTER_2"/>
    <property type="match status" value="1"/>
</dbReference>
<dbReference type="GO" id="GO:0016887">
    <property type="term" value="F:ATP hydrolysis activity"/>
    <property type="evidence" value="ECO:0007669"/>
    <property type="project" value="InterPro"/>
</dbReference>
<keyword evidence="2" id="KW-0813">Transport</keyword>
<sequence length="420" mass="46681">MISVDIQLEITRLSNSSSPPPTNAEPVLSWNNLNYDIKVKGGTRRVLHNAGGSVYPGEIVAIMGALGAGKTTLLNILSGRIQGGKLEGSIQFQGAPRNPHNFKCMLGFVEQDDLMHPTLTVEETLLVSARLRLPDAKYLLQDKKDRVSAILRQLRLFQVKDTPIGGGGKRGVSGSECKRVSISMELVMEPSILMLDEPTSGLDSSSAEMVVSLTKEISRQHNICILMTIHQPSSEIVAQFDKLILLAQGKLVYMGPTAQAVQYFVLKSETNLFVNVMFKEPKRRKERQRRELPGHISTKSSSNCSHVNSGMMEEQANLILNEPVSMNSWFGEFLVLLNREWNIIMRNYSFIYGMFAQAVVIMLFYGFVFFQLDNDQTSVQNCIGVLALIVISNSFPIALPTLALIINGCCRLFCLYSLFP</sequence>
<reference evidence="11 12" key="1">
    <citation type="journal article" date="2015" name="Genome Biol. Evol.">
        <title>Phylogenomic analyses indicate that early fungi evolved digesting cell walls of algal ancestors of land plants.</title>
        <authorList>
            <person name="Chang Y."/>
            <person name="Wang S."/>
            <person name="Sekimoto S."/>
            <person name="Aerts A.L."/>
            <person name="Choi C."/>
            <person name="Clum A."/>
            <person name="LaButti K.M."/>
            <person name="Lindquist E.A."/>
            <person name="Yee Ngan C."/>
            <person name="Ohm R.A."/>
            <person name="Salamov A.A."/>
            <person name="Grigoriev I.V."/>
            <person name="Spatafora J.W."/>
            <person name="Berbee M.L."/>
        </authorList>
    </citation>
    <scope>NUCLEOTIDE SEQUENCE [LARGE SCALE GENOMIC DNA]</scope>
    <source>
        <strain evidence="11 12">NRRL 1564</strain>
    </source>
</reference>
<gene>
    <name evidence="11" type="ORF">COEREDRAFT_38243</name>
</gene>